<keyword evidence="2" id="KW-1185">Reference proteome</keyword>
<dbReference type="AlphaFoldDB" id="A0A3G8YIH9"/>
<dbReference type="EMBL" id="CP034184">
    <property type="protein sequence ID" value="AZI44057.1"/>
    <property type="molecule type" value="Genomic_DNA"/>
</dbReference>
<proteinExistence type="predicted"/>
<sequence>MKVTRPTELTQLLHAAAEALEQKDQEGTAQLIQEERDEFRDALIRAGLTEQDFEINAIHFEPFHQGERDQRDWERPDFDLEATVHTEKRQLTVCWLEGKKLGLLHEGKDGRVQVSSVGPEGLFYQLGDVLKNGGEFVPLFKVVEWSPAQGEPQLLVRDRAEAYAEADGQRTCRRVIAANPELKAVLVAALLSNAEHVNLTMDKVMARADEALLLIFSSPQPQPESSQTNAIVN</sequence>
<organism evidence="1 2">
    <name type="scientific">Deinococcus psychrotolerans</name>
    <dbReference type="NCBI Taxonomy" id="2489213"/>
    <lineage>
        <taxon>Bacteria</taxon>
        <taxon>Thermotogati</taxon>
        <taxon>Deinococcota</taxon>
        <taxon>Deinococci</taxon>
        <taxon>Deinococcales</taxon>
        <taxon>Deinococcaceae</taxon>
        <taxon>Deinococcus</taxon>
    </lineage>
</organism>
<name>A0A3G8YIH9_9DEIO</name>
<dbReference type="Proteomes" id="UP000276417">
    <property type="component" value="Chromosome 2"/>
</dbReference>
<reference evidence="1 2" key="1">
    <citation type="submission" date="2018-11" db="EMBL/GenBank/DDBJ databases">
        <title>Deinococcus shelandsis sp. nov., isolated from South Shetland Islands soil of Antarctica.</title>
        <authorList>
            <person name="Tian J."/>
        </authorList>
    </citation>
    <scope>NUCLEOTIDE SEQUENCE [LARGE SCALE GENOMIC DNA]</scope>
    <source>
        <strain evidence="1 2">S14-83T</strain>
    </source>
</reference>
<dbReference type="KEGG" id="dph:EHF33_14150"/>
<dbReference type="RefSeq" id="WP_124873343.1">
    <property type="nucleotide sequence ID" value="NZ_CP034184.1"/>
</dbReference>
<protein>
    <submittedName>
        <fullName evidence="1">Uncharacterized protein</fullName>
    </submittedName>
</protein>
<evidence type="ECO:0000313" key="2">
    <source>
        <dbReference type="Proteomes" id="UP000276417"/>
    </source>
</evidence>
<accession>A0A3G8YIH9</accession>
<gene>
    <name evidence="1" type="ORF">EHF33_14150</name>
</gene>
<evidence type="ECO:0000313" key="1">
    <source>
        <dbReference type="EMBL" id="AZI44057.1"/>
    </source>
</evidence>